<dbReference type="SUPFAM" id="SSF48498">
    <property type="entry name" value="Tetracyclin repressor-like, C-terminal domain"/>
    <property type="match status" value="1"/>
</dbReference>
<dbReference type="Proteomes" id="UP000189883">
    <property type="component" value="Chromosome"/>
</dbReference>
<dbReference type="AlphaFoldDB" id="A0A1S7DST8"/>
<feature type="domain" description="HTH tetR-type" evidence="5">
    <location>
        <begin position="6"/>
        <end position="66"/>
    </location>
</feature>
<dbReference type="PROSITE" id="PS01081">
    <property type="entry name" value="HTH_TETR_1"/>
    <property type="match status" value="1"/>
</dbReference>
<keyword evidence="1" id="KW-0805">Transcription regulation</keyword>
<dbReference type="GO" id="GO:0000976">
    <property type="term" value="F:transcription cis-regulatory region binding"/>
    <property type="evidence" value="ECO:0007669"/>
    <property type="project" value="TreeGrafter"/>
</dbReference>
<keyword evidence="2 4" id="KW-0238">DNA-binding</keyword>
<proteinExistence type="predicted"/>
<feature type="DNA-binding region" description="H-T-H motif" evidence="4">
    <location>
        <begin position="29"/>
        <end position="48"/>
    </location>
</feature>
<evidence type="ECO:0000256" key="1">
    <source>
        <dbReference type="ARBA" id="ARBA00023015"/>
    </source>
</evidence>
<dbReference type="RefSeq" id="WP_079207389.1">
    <property type="nucleotide sequence ID" value="NZ_CP011859.1"/>
</dbReference>
<organism evidence="6 7">
    <name type="scientific">Riemerella anatipestifer</name>
    <name type="common">Moraxella anatipestifer</name>
    <dbReference type="NCBI Taxonomy" id="34085"/>
    <lineage>
        <taxon>Bacteria</taxon>
        <taxon>Pseudomonadati</taxon>
        <taxon>Bacteroidota</taxon>
        <taxon>Flavobacteriia</taxon>
        <taxon>Flavobacteriales</taxon>
        <taxon>Weeksellaceae</taxon>
        <taxon>Riemerella</taxon>
    </lineage>
</organism>
<dbReference type="InterPro" id="IPR036271">
    <property type="entry name" value="Tet_transcr_reg_TetR-rel_C_sf"/>
</dbReference>
<evidence type="ECO:0000256" key="2">
    <source>
        <dbReference type="ARBA" id="ARBA00023125"/>
    </source>
</evidence>
<dbReference type="EMBL" id="CP011859">
    <property type="protein sequence ID" value="AQY22165.1"/>
    <property type="molecule type" value="Genomic_DNA"/>
</dbReference>
<dbReference type="Gene3D" id="1.10.357.10">
    <property type="entry name" value="Tetracycline Repressor, domain 2"/>
    <property type="match status" value="1"/>
</dbReference>
<evidence type="ECO:0000259" key="5">
    <source>
        <dbReference type="PROSITE" id="PS50977"/>
    </source>
</evidence>
<gene>
    <name evidence="6" type="primary">nicS</name>
    <name evidence="6" type="ORF">AB406_1217</name>
</gene>
<dbReference type="PANTHER" id="PTHR30055">
    <property type="entry name" value="HTH-TYPE TRANSCRIPTIONAL REGULATOR RUTR"/>
    <property type="match status" value="1"/>
</dbReference>
<sequence>MNQNFTQKQINILNAAEELIAKKGFDRTSVREIAKKAGVNVAMISYYFGSKEKMMVSLYQYRVEKTREMFSLFTQTIAKTSPEVQISEMVSFIVKQMLKFNYFHGFATQEIGFNSNLAVFLQDFYELCTHRLEEAVQRGIATGIFKKIAKPEEMLASLIGTVLFAIRNQFFYKSYLPKGEAYLPALEKKMEHHLKTMLYAILGYEE</sequence>
<protein>
    <submittedName>
        <fullName evidence="6">HTH-type transcriptional repressor NicS</fullName>
    </submittedName>
</protein>
<dbReference type="Pfam" id="PF00440">
    <property type="entry name" value="TetR_N"/>
    <property type="match status" value="1"/>
</dbReference>
<evidence type="ECO:0000313" key="7">
    <source>
        <dbReference type="Proteomes" id="UP000189883"/>
    </source>
</evidence>
<evidence type="ECO:0000256" key="3">
    <source>
        <dbReference type="ARBA" id="ARBA00023163"/>
    </source>
</evidence>
<dbReference type="PROSITE" id="PS50977">
    <property type="entry name" value="HTH_TETR_2"/>
    <property type="match status" value="1"/>
</dbReference>
<dbReference type="PANTHER" id="PTHR30055:SF234">
    <property type="entry name" value="HTH-TYPE TRANSCRIPTIONAL REGULATOR BETI"/>
    <property type="match status" value="1"/>
</dbReference>
<dbReference type="SUPFAM" id="SSF46689">
    <property type="entry name" value="Homeodomain-like"/>
    <property type="match status" value="1"/>
</dbReference>
<keyword evidence="3" id="KW-0804">Transcription</keyword>
<evidence type="ECO:0000256" key="4">
    <source>
        <dbReference type="PROSITE-ProRule" id="PRU00335"/>
    </source>
</evidence>
<dbReference type="InterPro" id="IPR023772">
    <property type="entry name" value="DNA-bd_HTH_TetR-type_CS"/>
</dbReference>
<name>A0A1S7DST8_RIEAN</name>
<dbReference type="InterPro" id="IPR001647">
    <property type="entry name" value="HTH_TetR"/>
</dbReference>
<accession>A0A1S7DST8</accession>
<dbReference type="InterPro" id="IPR050109">
    <property type="entry name" value="HTH-type_TetR-like_transc_reg"/>
</dbReference>
<dbReference type="GO" id="GO:0003700">
    <property type="term" value="F:DNA-binding transcription factor activity"/>
    <property type="evidence" value="ECO:0007669"/>
    <property type="project" value="TreeGrafter"/>
</dbReference>
<reference evidence="6 7" key="1">
    <citation type="submission" date="2015-06" db="EMBL/GenBank/DDBJ databases">
        <title>R. anatipestifer strain HXb2 is the most virulent strain so far, and the genome sequence would help us uncover the pathogenesis.</title>
        <authorList>
            <person name="Hu Q."/>
            <person name="Qi J."/>
            <person name="Bo H."/>
            <person name="Liu G."/>
            <person name="Tao M."/>
            <person name="Ding Y."/>
            <person name="Xue Y."/>
        </authorList>
    </citation>
    <scope>NUCLEOTIDE SEQUENCE [LARGE SCALE GENOMIC DNA]</scope>
    <source>
        <strain evidence="6 7">HXb2</strain>
    </source>
</reference>
<dbReference type="PRINTS" id="PR00455">
    <property type="entry name" value="HTHTETR"/>
</dbReference>
<evidence type="ECO:0000313" key="6">
    <source>
        <dbReference type="EMBL" id="AQY22165.1"/>
    </source>
</evidence>
<dbReference type="InterPro" id="IPR009057">
    <property type="entry name" value="Homeodomain-like_sf"/>
</dbReference>